<proteinExistence type="inferred from homology"/>
<organism evidence="8 9">
    <name type="scientific">Candidatus Gallitreponema excrementavium</name>
    <dbReference type="NCBI Taxonomy" id="2840840"/>
    <lineage>
        <taxon>Bacteria</taxon>
        <taxon>Pseudomonadati</taxon>
        <taxon>Spirochaetota</taxon>
        <taxon>Spirochaetia</taxon>
        <taxon>Spirochaetales</taxon>
        <taxon>Candidatus Gallitreponema</taxon>
    </lineage>
</organism>
<protein>
    <submittedName>
        <fullName evidence="8">RNA polymerase sigma factor</fullName>
    </submittedName>
</protein>
<evidence type="ECO:0000256" key="5">
    <source>
        <dbReference type="ARBA" id="ARBA00023163"/>
    </source>
</evidence>
<dbReference type="InterPro" id="IPR007627">
    <property type="entry name" value="RNA_pol_sigma70_r2"/>
</dbReference>
<accession>A0A9D9HR16</accession>
<dbReference type="GO" id="GO:0003677">
    <property type="term" value="F:DNA binding"/>
    <property type="evidence" value="ECO:0007669"/>
    <property type="project" value="UniProtKB-KW"/>
</dbReference>
<dbReference type="Gene3D" id="1.10.1740.10">
    <property type="match status" value="1"/>
</dbReference>
<dbReference type="PANTHER" id="PTHR43133">
    <property type="entry name" value="RNA POLYMERASE ECF-TYPE SIGMA FACTO"/>
    <property type="match status" value="1"/>
</dbReference>
<feature type="domain" description="RNA polymerase sigma factor 70 region 4 type 2" evidence="7">
    <location>
        <begin position="116"/>
        <end position="167"/>
    </location>
</feature>
<dbReference type="InterPro" id="IPR036388">
    <property type="entry name" value="WH-like_DNA-bd_sf"/>
</dbReference>
<evidence type="ECO:0000256" key="2">
    <source>
        <dbReference type="ARBA" id="ARBA00023015"/>
    </source>
</evidence>
<keyword evidence="5" id="KW-0804">Transcription</keyword>
<evidence type="ECO:0000259" key="7">
    <source>
        <dbReference type="Pfam" id="PF08281"/>
    </source>
</evidence>
<evidence type="ECO:0000256" key="1">
    <source>
        <dbReference type="ARBA" id="ARBA00010641"/>
    </source>
</evidence>
<sequence>MHKGDGLEGGNPQNFKKIYDATFNVLFKVVYRIVKNEEVSEDIIHESYIKMYEKNMNFPSVDDAKYWLLRVAKNGALNYVKRKERERRAYEKALKEDTRSMDSGETILLKDESCSKVQEALDKLPEKLRTVLILKEYSDMNYKEIGRILGITEGNVKVRVFRAREQLANIIGKDEIYVP</sequence>
<evidence type="ECO:0000313" key="8">
    <source>
        <dbReference type="EMBL" id="MBO8458263.1"/>
    </source>
</evidence>
<dbReference type="Pfam" id="PF04542">
    <property type="entry name" value="Sigma70_r2"/>
    <property type="match status" value="1"/>
</dbReference>
<dbReference type="SUPFAM" id="SSF88946">
    <property type="entry name" value="Sigma2 domain of RNA polymerase sigma factors"/>
    <property type="match status" value="1"/>
</dbReference>
<dbReference type="CDD" id="cd06171">
    <property type="entry name" value="Sigma70_r4"/>
    <property type="match status" value="1"/>
</dbReference>
<dbReference type="NCBIfam" id="TIGR02937">
    <property type="entry name" value="sigma70-ECF"/>
    <property type="match status" value="1"/>
</dbReference>
<dbReference type="InterPro" id="IPR013325">
    <property type="entry name" value="RNA_pol_sigma_r2"/>
</dbReference>
<reference evidence="8" key="2">
    <citation type="journal article" date="2021" name="PeerJ">
        <title>Extensive microbial diversity within the chicken gut microbiome revealed by metagenomics and culture.</title>
        <authorList>
            <person name="Gilroy R."/>
            <person name="Ravi A."/>
            <person name="Getino M."/>
            <person name="Pursley I."/>
            <person name="Horton D.L."/>
            <person name="Alikhan N.F."/>
            <person name="Baker D."/>
            <person name="Gharbi K."/>
            <person name="Hall N."/>
            <person name="Watson M."/>
            <person name="Adriaenssens E.M."/>
            <person name="Foster-Nyarko E."/>
            <person name="Jarju S."/>
            <person name="Secka A."/>
            <person name="Antonio M."/>
            <person name="Oren A."/>
            <person name="Chaudhuri R.R."/>
            <person name="La Ragione R."/>
            <person name="Hildebrand F."/>
            <person name="Pallen M.J."/>
        </authorList>
    </citation>
    <scope>NUCLEOTIDE SEQUENCE</scope>
    <source>
        <strain evidence="8">10532</strain>
    </source>
</reference>
<dbReference type="Gene3D" id="1.10.10.10">
    <property type="entry name" value="Winged helix-like DNA-binding domain superfamily/Winged helix DNA-binding domain"/>
    <property type="match status" value="1"/>
</dbReference>
<dbReference type="Pfam" id="PF08281">
    <property type="entry name" value="Sigma70_r4_2"/>
    <property type="match status" value="1"/>
</dbReference>
<evidence type="ECO:0000259" key="6">
    <source>
        <dbReference type="Pfam" id="PF04542"/>
    </source>
</evidence>
<dbReference type="EMBL" id="JADIMM010000099">
    <property type="protein sequence ID" value="MBO8458263.1"/>
    <property type="molecule type" value="Genomic_DNA"/>
</dbReference>
<evidence type="ECO:0000256" key="4">
    <source>
        <dbReference type="ARBA" id="ARBA00023125"/>
    </source>
</evidence>
<dbReference type="InterPro" id="IPR013249">
    <property type="entry name" value="RNA_pol_sigma70_r4_t2"/>
</dbReference>
<evidence type="ECO:0000313" key="9">
    <source>
        <dbReference type="Proteomes" id="UP000823638"/>
    </source>
</evidence>
<dbReference type="GO" id="GO:0006352">
    <property type="term" value="P:DNA-templated transcription initiation"/>
    <property type="evidence" value="ECO:0007669"/>
    <property type="project" value="InterPro"/>
</dbReference>
<dbReference type="GO" id="GO:0016987">
    <property type="term" value="F:sigma factor activity"/>
    <property type="evidence" value="ECO:0007669"/>
    <property type="project" value="UniProtKB-KW"/>
</dbReference>
<comment type="caution">
    <text evidence="8">The sequence shown here is derived from an EMBL/GenBank/DDBJ whole genome shotgun (WGS) entry which is preliminary data.</text>
</comment>
<dbReference type="AlphaFoldDB" id="A0A9D9HR16"/>
<dbReference type="SUPFAM" id="SSF88659">
    <property type="entry name" value="Sigma3 and sigma4 domains of RNA polymerase sigma factors"/>
    <property type="match status" value="1"/>
</dbReference>
<dbReference type="InterPro" id="IPR039425">
    <property type="entry name" value="RNA_pol_sigma-70-like"/>
</dbReference>
<reference evidence="8" key="1">
    <citation type="submission" date="2020-10" db="EMBL/GenBank/DDBJ databases">
        <authorList>
            <person name="Gilroy R."/>
        </authorList>
    </citation>
    <scope>NUCLEOTIDE SEQUENCE</scope>
    <source>
        <strain evidence="8">10532</strain>
    </source>
</reference>
<dbReference type="InterPro" id="IPR014284">
    <property type="entry name" value="RNA_pol_sigma-70_dom"/>
</dbReference>
<keyword evidence="2" id="KW-0805">Transcription regulation</keyword>
<name>A0A9D9HR16_9SPIR</name>
<evidence type="ECO:0000256" key="3">
    <source>
        <dbReference type="ARBA" id="ARBA00023082"/>
    </source>
</evidence>
<dbReference type="Proteomes" id="UP000823638">
    <property type="component" value="Unassembled WGS sequence"/>
</dbReference>
<gene>
    <name evidence="8" type="ORF">IAA81_08590</name>
</gene>
<dbReference type="PANTHER" id="PTHR43133:SF8">
    <property type="entry name" value="RNA POLYMERASE SIGMA FACTOR HI_1459-RELATED"/>
    <property type="match status" value="1"/>
</dbReference>
<keyword evidence="3" id="KW-0731">Sigma factor</keyword>
<comment type="similarity">
    <text evidence="1">Belongs to the sigma-70 factor family. ECF subfamily.</text>
</comment>
<dbReference type="InterPro" id="IPR013324">
    <property type="entry name" value="RNA_pol_sigma_r3/r4-like"/>
</dbReference>
<keyword evidence="4" id="KW-0238">DNA-binding</keyword>
<feature type="domain" description="RNA polymerase sigma-70 region 2" evidence="6">
    <location>
        <begin position="23"/>
        <end position="85"/>
    </location>
</feature>